<dbReference type="Proteomes" id="UP000283383">
    <property type="component" value="Unassembled WGS sequence"/>
</dbReference>
<organism evidence="1 2">
    <name type="scientific">Golovinomyces cichoracearum</name>
    <dbReference type="NCBI Taxonomy" id="62708"/>
    <lineage>
        <taxon>Eukaryota</taxon>
        <taxon>Fungi</taxon>
        <taxon>Dikarya</taxon>
        <taxon>Ascomycota</taxon>
        <taxon>Pezizomycotina</taxon>
        <taxon>Leotiomycetes</taxon>
        <taxon>Erysiphales</taxon>
        <taxon>Erysiphaceae</taxon>
        <taxon>Golovinomyces</taxon>
    </lineage>
</organism>
<evidence type="ECO:0000313" key="1">
    <source>
        <dbReference type="EMBL" id="RKF53971.1"/>
    </source>
</evidence>
<keyword evidence="2" id="KW-1185">Reference proteome</keyword>
<name>A0A420H981_9PEZI</name>
<dbReference type="EMBL" id="MCBQ01021400">
    <property type="protein sequence ID" value="RKF53971.1"/>
    <property type="molecule type" value="Genomic_DNA"/>
</dbReference>
<evidence type="ECO:0000313" key="2">
    <source>
        <dbReference type="Proteomes" id="UP000283383"/>
    </source>
</evidence>
<reference evidence="1 2" key="1">
    <citation type="journal article" date="2018" name="BMC Genomics">
        <title>Comparative genome analyses reveal sequence features reflecting distinct modes of host-adaptation between dicot and monocot powdery mildew.</title>
        <authorList>
            <person name="Wu Y."/>
            <person name="Ma X."/>
            <person name="Pan Z."/>
            <person name="Kale S.D."/>
            <person name="Song Y."/>
            <person name="King H."/>
            <person name="Zhang Q."/>
            <person name="Presley C."/>
            <person name="Deng X."/>
            <person name="Wei C.I."/>
            <person name="Xiao S."/>
        </authorList>
    </citation>
    <scope>NUCLEOTIDE SEQUENCE [LARGE SCALE GENOMIC DNA]</scope>
    <source>
        <strain evidence="1">UMSG3</strain>
    </source>
</reference>
<proteinExistence type="predicted"/>
<gene>
    <name evidence="1" type="ORF">GcM3_213030</name>
</gene>
<protein>
    <submittedName>
        <fullName evidence="1">Uncharacterized protein</fullName>
    </submittedName>
</protein>
<dbReference type="AlphaFoldDB" id="A0A420H981"/>
<comment type="caution">
    <text evidence="1">The sequence shown here is derived from an EMBL/GenBank/DDBJ whole genome shotgun (WGS) entry which is preliminary data.</text>
</comment>
<accession>A0A420H981</accession>
<sequence length="128" mass="15356">MALKIPHEYNQFKPWIIVEKLNDFTLDTTTENTEAGILNTFIIQRIVWYSINEWVGDLLWEYYQDDLGKWDQEMMSKCNKTIINLLRGFLVKHGLYIPIDRKRGNDAKLLAILEETEIHEWTYRKANY</sequence>